<comment type="caution">
    <text evidence="2">The sequence shown here is derived from an EMBL/GenBank/DDBJ whole genome shotgun (WGS) entry which is preliminary data.</text>
</comment>
<dbReference type="InterPro" id="IPR007421">
    <property type="entry name" value="Schlafen_AlbA_2_dom"/>
</dbReference>
<keyword evidence="2" id="KW-0547">Nucleotide-binding</keyword>
<dbReference type="PANTHER" id="PTHR30595">
    <property type="entry name" value="GLPR-RELATED TRANSCRIPTIONAL REPRESSOR"/>
    <property type="match status" value="1"/>
</dbReference>
<dbReference type="PANTHER" id="PTHR30595:SF6">
    <property type="entry name" value="SCHLAFEN ALBA-2 DOMAIN-CONTAINING PROTEIN"/>
    <property type="match status" value="1"/>
</dbReference>
<dbReference type="Gene3D" id="3.30.950.30">
    <property type="entry name" value="Schlafen, AAA domain"/>
    <property type="match status" value="1"/>
</dbReference>
<accession>A0ABS1C3A0</accession>
<protein>
    <submittedName>
        <fullName evidence="2">ATP-binding protein</fullName>
    </submittedName>
</protein>
<dbReference type="Pfam" id="PF04326">
    <property type="entry name" value="SLFN_AlbA_2"/>
    <property type="match status" value="1"/>
</dbReference>
<organism evidence="2 3">
    <name type="scientific">Adhaeribacter terrigena</name>
    <dbReference type="NCBI Taxonomy" id="2793070"/>
    <lineage>
        <taxon>Bacteria</taxon>
        <taxon>Pseudomonadati</taxon>
        <taxon>Bacteroidota</taxon>
        <taxon>Cytophagia</taxon>
        <taxon>Cytophagales</taxon>
        <taxon>Hymenobacteraceae</taxon>
        <taxon>Adhaeribacter</taxon>
    </lineage>
</organism>
<evidence type="ECO:0000313" key="3">
    <source>
        <dbReference type="Proteomes" id="UP000644147"/>
    </source>
</evidence>
<name>A0ABS1C3A0_9BACT</name>
<dbReference type="GO" id="GO:0005524">
    <property type="term" value="F:ATP binding"/>
    <property type="evidence" value="ECO:0007669"/>
    <property type="project" value="UniProtKB-KW"/>
</dbReference>
<dbReference type="InterPro" id="IPR038461">
    <property type="entry name" value="Schlafen_AlbA_2_dom_sf"/>
</dbReference>
<feature type="domain" description="Schlafen AlbA-2" evidence="1">
    <location>
        <begin position="12"/>
        <end position="124"/>
    </location>
</feature>
<evidence type="ECO:0000313" key="2">
    <source>
        <dbReference type="EMBL" id="MBK0403113.1"/>
    </source>
</evidence>
<dbReference type="Proteomes" id="UP000644147">
    <property type="component" value="Unassembled WGS sequence"/>
</dbReference>
<dbReference type="EMBL" id="JAEHFX010000003">
    <property type="protein sequence ID" value="MBK0403113.1"/>
    <property type="molecule type" value="Genomic_DNA"/>
</dbReference>
<keyword evidence="3" id="KW-1185">Reference proteome</keyword>
<sequence>MNELQLLISGGESDTLDFKKRIQQPDRIARTLASFANTRGGIILVGVMDNGEVTGIDPEEEIYTLQQAADYYCEPPVNIFFKELENEDGKTVLKVIIPESVEKPHLVKVKEGDWRSYVRVKDETVLSSNMAGKILKNELTQKAPLPLDSQEIALMDFLKANRRITQKQFMKLVNISHPRAYRILIRMVLAGAIRLHQAEPEDYYTLA</sequence>
<dbReference type="RefSeq" id="WP_200505848.1">
    <property type="nucleotide sequence ID" value="NZ_JAEHFX010000003.1"/>
</dbReference>
<proteinExistence type="predicted"/>
<keyword evidence="2" id="KW-0067">ATP-binding</keyword>
<reference evidence="2 3" key="1">
    <citation type="submission" date="2020-12" db="EMBL/GenBank/DDBJ databases">
        <title>Bacterial novel species Adhaeribacter sp. BT258 isolated from soil.</title>
        <authorList>
            <person name="Jung H.-Y."/>
        </authorList>
    </citation>
    <scope>NUCLEOTIDE SEQUENCE [LARGE SCALE GENOMIC DNA]</scope>
    <source>
        <strain evidence="2 3">BT258</strain>
    </source>
</reference>
<gene>
    <name evidence="2" type="ORF">I5M27_08965</name>
</gene>
<evidence type="ECO:0000259" key="1">
    <source>
        <dbReference type="Pfam" id="PF04326"/>
    </source>
</evidence>